<evidence type="ECO:0000256" key="1">
    <source>
        <dbReference type="SAM" id="SignalP"/>
    </source>
</evidence>
<dbReference type="Gene3D" id="3.40.30.10">
    <property type="entry name" value="Glutaredoxin"/>
    <property type="match status" value="1"/>
</dbReference>
<dbReference type="EMBL" id="WTYA01000010">
    <property type="protein sequence ID" value="MXP29636.1"/>
    <property type="molecule type" value="Genomic_DNA"/>
</dbReference>
<feature type="signal peptide" evidence="1">
    <location>
        <begin position="1"/>
        <end position="23"/>
    </location>
</feature>
<dbReference type="Proteomes" id="UP000439780">
    <property type="component" value="Unassembled WGS sequence"/>
</dbReference>
<comment type="caution">
    <text evidence="3">The sequence shown here is derived from an EMBL/GenBank/DDBJ whole genome shotgun (WGS) entry which is preliminary data.</text>
</comment>
<name>A0A845AM89_9SPHN</name>
<dbReference type="AlphaFoldDB" id="A0A845AM89"/>
<feature type="chain" id="PRO_5032578340" evidence="1">
    <location>
        <begin position="24"/>
        <end position="556"/>
    </location>
</feature>
<keyword evidence="4" id="KW-1185">Reference proteome</keyword>
<accession>A0A845AM89</accession>
<gene>
    <name evidence="3" type="ORF">GRI58_12500</name>
</gene>
<organism evidence="3 4">
    <name type="scientific">Qipengyuania algicida</name>
    <dbReference type="NCBI Taxonomy" id="1836209"/>
    <lineage>
        <taxon>Bacteria</taxon>
        <taxon>Pseudomonadati</taxon>
        <taxon>Pseudomonadota</taxon>
        <taxon>Alphaproteobacteria</taxon>
        <taxon>Sphingomonadales</taxon>
        <taxon>Erythrobacteraceae</taxon>
        <taxon>Qipengyuania</taxon>
    </lineage>
</organism>
<reference evidence="3 4" key="1">
    <citation type="submission" date="2019-12" db="EMBL/GenBank/DDBJ databases">
        <title>Genomic-based taxomic classification of the family Erythrobacteraceae.</title>
        <authorList>
            <person name="Xu L."/>
        </authorList>
    </citation>
    <scope>NUCLEOTIDE SEQUENCE [LARGE SCALE GENOMIC DNA]</scope>
    <source>
        <strain evidence="3 4">KEMB 9005-328</strain>
    </source>
</reference>
<evidence type="ECO:0000259" key="2">
    <source>
        <dbReference type="Pfam" id="PF07007"/>
    </source>
</evidence>
<dbReference type="Pfam" id="PF07007">
    <property type="entry name" value="LprI"/>
    <property type="match status" value="1"/>
</dbReference>
<feature type="domain" description="Lysozyme inhibitor LprI-like N-terminal" evidence="2">
    <location>
        <begin position="291"/>
        <end position="372"/>
    </location>
</feature>
<keyword evidence="1" id="KW-0732">Signal</keyword>
<proteinExistence type="predicted"/>
<protein>
    <submittedName>
        <fullName evidence="3">DUF1311 domain-containing protein</fullName>
    </submittedName>
</protein>
<sequence>MMRLKRFAMVCFAAVGAAGVVYANDHAPLPSDSDTAGWNWADTSTNSSSDPRFSQTRAVCRNLRHLEPPATDWPDAATRASLAHCDSENLYYGIGVKANPERARQCALMEAAAAQKKGQEASGMPADPFHGTAMLMTIYANGLGAKRNLDLATSLACRVEGAPFAVDSRVRHLQNLKKKQWTGHDFSICDDVTSGLYGGLCAVHAGTIADDRRASHLSAMARDWSPSVRQRFAALDKAAEAYAESSGENEVDLSGSARVAFEIDREQDVKDGFALLLEKASAGTFPPGDAAAFKQADARLNGLYRRIMAAPSPNDTPHPDVIGNSGLSKMNVRKTQRLWLAYRDAWVRFAAAEYPDLSDARVKAALTKERNDFLAQIAPERRVPPKARPPKKIAIIMNTLSSGAAAVLAHASGIMVGGRPEAAPVLQVIFDPNAPSDAMLWNNLKRLHPDLPVRWLPVAYIHPDSGALAATIMAAKHPALALARNFDGYDKKARHGGVQPTGGHDLPPAQTALRKTWIKWGGYTPMLIFRDRQGDWRQTGGADPQVIAAALARARR</sequence>
<evidence type="ECO:0000313" key="4">
    <source>
        <dbReference type="Proteomes" id="UP000439780"/>
    </source>
</evidence>
<dbReference type="Gene3D" id="1.20.1270.180">
    <property type="match status" value="1"/>
</dbReference>
<dbReference type="RefSeq" id="WP_160753939.1">
    <property type="nucleotide sequence ID" value="NZ_WTYA01000010.1"/>
</dbReference>
<evidence type="ECO:0000313" key="3">
    <source>
        <dbReference type="EMBL" id="MXP29636.1"/>
    </source>
</evidence>
<dbReference type="InterPro" id="IPR009739">
    <property type="entry name" value="LprI-like_N"/>
</dbReference>
<dbReference type="OrthoDB" id="7340239at2"/>